<dbReference type="InParanoid" id="U5D519"/>
<dbReference type="STRING" id="582515.KR51_00037550"/>
<name>U5D519_9CHRO</name>
<dbReference type="PATRIC" id="fig|582515.4.peg.4220"/>
<gene>
    <name evidence="1" type="ORF">KR51_00037550</name>
</gene>
<dbReference type="OrthoDB" id="451203at2"/>
<evidence type="ECO:0000313" key="2">
    <source>
        <dbReference type="Proteomes" id="UP000016960"/>
    </source>
</evidence>
<proteinExistence type="predicted"/>
<dbReference type="Pfam" id="PF11832">
    <property type="entry name" value="DUF3352"/>
    <property type="match status" value="1"/>
</dbReference>
<comment type="caution">
    <text evidence="1">The sequence shown here is derived from an EMBL/GenBank/DDBJ whole genome shotgun (WGS) entry which is preliminary data.</text>
</comment>
<dbReference type="EMBL" id="ASSJ01000097">
    <property type="protein sequence ID" value="ERN39778.1"/>
    <property type="molecule type" value="Genomic_DNA"/>
</dbReference>
<dbReference type="eggNOG" id="COG3827">
    <property type="taxonomic scope" value="Bacteria"/>
</dbReference>
<organism evidence="1 2">
    <name type="scientific">Rubidibacter lacunae KORDI 51-2</name>
    <dbReference type="NCBI Taxonomy" id="582515"/>
    <lineage>
        <taxon>Bacteria</taxon>
        <taxon>Bacillati</taxon>
        <taxon>Cyanobacteriota</taxon>
        <taxon>Cyanophyceae</taxon>
        <taxon>Oscillatoriophycideae</taxon>
        <taxon>Chroococcales</taxon>
        <taxon>Aphanothecaceae</taxon>
        <taxon>Rubidibacter</taxon>
    </lineage>
</organism>
<dbReference type="Proteomes" id="UP000016960">
    <property type="component" value="Unassembled WGS sequence"/>
</dbReference>
<protein>
    <recommendedName>
        <fullName evidence="3">DUF3352 domain-containing protein</fullName>
    </recommendedName>
</protein>
<accession>U5D519</accession>
<dbReference type="InterPro" id="IPR021787">
    <property type="entry name" value="DUF3352"/>
</dbReference>
<evidence type="ECO:0000313" key="1">
    <source>
        <dbReference type="EMBL" id="ERN39778.1"/>
    </source>
</evidence>
<sequence>MSRITRLAVTALGVVAIAAGGVYAYFRFVGGRELTLAAGAELVPADATVVTHVQTSEQAWSQFARFGTPEVHQLFAENVQQWGQENLSDTELDYQTDIAPWLGNVMFAALPAADAIPTGENFVAIVGIRNKLKALDFVEGFKDSNDIVSTEKRDYQGIEITSFETAEGDTANAAFIEQFIVFSPDGTVLERVIDTFRGEPSLATTAEKNAFLGDDLGLQQPLAQLYLADLTALLRDASGNLPSDLSPEVLESLEAIESIAVGVGLEDLGLRVRALAAVDPEWVAQVQTNTSDNKLLERLPANTLAVLNGEGLVQGWQNANVQAESDPQAQQALDAARQLVRNNLGLDLDREVFGWMDGEFAFAIVAPDAPFEPQLGLGGVLMLETSDRATSEKALAQVDTLVGLPFIRQRQTTVGSTEVTEWLVPTEQQPVATRGWLQDDLMVWAIAMPFAEITGVTEPDSLAGSKAFQEVAGALPTPNFGYAFINVTAVRDRLNALPQTPLQQLPPEALAITESVRALGLTASQPQPDRSQLDILVTLEANVQ</sequence>
<reference evidence="1 2" key="1">
    <citation type="submission" date="2013-05" db="EMBL/GenBank/DDBJ databases">
        <title>Draft genome sequence of Rubidibacter lacunae KORDI 51-2.</title>
        <authorList>
            <person name="Choi D.H."/>
            <person name="Noh J.H."/>
            <person name="Kwon K.-K."/>
            <person name="Lee J.-H."/>
            <person name="Ryu J.-Y."/>
        </authorList>
    </citation>
    <scope>NUCLEOTIDE SEQUENCE [LARGE SCALE GENOMIC DNA]</scope>
    <source>
        <strain evidence="1 2">KORDI 51-2</strain>
    </source>
</reference>
<dbReference type="RefSeq" id="WP_022609388.1">
    <property type="nucleotide sequence ID" value="NZ_ASSJ01000097.1"/>
</dbReference>
<dbReference type="AlphaFoldDB" id="U5D519"/>
<keyword evidence="2" id="KW-1185">Reference proteome</keyword>
<evidence type="ECO:0008006" key="3">
    <source>
        <dbReference type="Google" id="ProtNLM"/>
    </source>
</evidence>